<evidence type="ECO:0000313" key="9">
    <source>
        <dbReference type="EMBL" id="KAK9395081.1"/>
    </source>
</evidence>
<dbReference type="PANTHER" id="PTHR10083">
    <property type="entry name" value="KUNITZ-TYPE PROTEASE INHIBITOR-RELATED"/>
    <property type="match status" value="1"/>
</dbReference>
<evidence type="ECO:0000313" key="10">
    <source>
        <dbReference type="Proteomes" id="UP001474421"/>
    </source>
</evidence>
<dbReference type="InterPro" id="IPR050098">
    <property type="entry name" value="TFPI/VKTCI-like"/>
</dbReference>
<accession>A0AAW1AZV5</accession>
<keyword evidence="10" id="KW-1185">Reference proteome</keyword>
<keyword evidence="5" id="KW-0732">Signal</keyword>
<keyword evidence="7" id="KW-1015">Disulfide bond</keyword>
<dbReference type="InterPro" id="IPR002223">
    <property type="entry name" value="Kunitz_BPTI"/>
</dbReference>
<feature type="domain" description="BPTI/Kunitz inhibitor" evidence="8">
    <location>
        <begin position="224"/>
        <end position="274"/>
    </location>
</feature>
<sequence length="292" mass="32882">DPQEICLQDPDVGRCSGTYPRFYYNTAIKNCEEFVYSGCGGNENNFLNWFQCRAACQNSIILPPKCLLKPVIGWCWSPSVRYVFNAVDGKCMVFLYSGCLGNENNFSTETECLRECKPTPGVYPAKCTYTPTIGWCMSPSLRYFFYPPKAACMMFTYSGCGGNANNFLTLNECIKQCQSVVNAQVFTLPCTLESEPNIYSCNDLQGQSVLIFFFSLSGDPQAICLQNVEVGRCRGSFPRFYYNTATKNCEEFYYGGCGGNKNNFLYWLQCRATCQNSSKEDILIFAFATMAF</sequence>
<evidence type="ECO:0000259" key="8">
    <source>
        <dbReference type="PROSITE" id="PS50279"/>
    </source>
</evidence>
<comment type="subcellular location">
    <subcellularLocation>
        <location evidence="1">Secreted</location>
    </subcellularLocation>
</comment>
<evidence type="ECO:0000256" key="2">
    <source>
        <dbReference type="ARBA" id="ARBA00008415"/>
    </source>
</evidence>
<evidence type="ECO:0000256" key="4">
    <source>
        <dbReference type="ARBA" id="ARBA00022690"/>
    </source>
</evidence>
<comment type="caution">
    <text evidence="9">The sequence shown here is derived from an EMBL/GenBank/DDBJ whole genome shotgun (WGS) entry which is preliminary data.</text>
</comment>
<feature type="domain" description="BPTI/Kunitz inhibitor" evidence="8">
    <location>
        <begin position="6"/>
        <end position="56"/>
    </location>
</feature>
<dbReference type="Proteomes" id="UP001474421">
    <property type="component" value="Unassembled WGS sequence"/>
</dbReference>
<evidence type="ECO:0000256" key="3">
    <source>
        <dbReference type="ARBA" id="ARBA00022525"/>
    </source>
</evidence>
<dbReference type="GO" id="GO:0004867">
    <property type="term" value="F:serine-type endopeptidase inhibitor activity"/>
    <property type="evidence" value="ECO:0007669"/>
    <property type="project" value="UniProtKB-KW"/>
</dbReference>
<gene>
    <name evidence="9" type="ORF">NXF25_014427</name>
</gene>
<keyword evidence="3" id="KW-0964">Secreted</keyword>
<evidence type="ECO:0000256" key="1">
    <source>
        <dbReference type="ARBA" id="ARBA00004613"/>
    </source>
</evidence>
<dbReference type="InterPro" id="IPR020901">
    <property type="entry name" value="Prtase_inh_Kunz-CS"/>
</dbReference>
<reference evidence="9 10" key="1">
    <citation type="journal article" date="2024" name="Proc. Natl. Acad. Sci. U.S.A.">
        <title>The genetic regulatory architecture and epigenomic basis for age-related changes in rattlesnake venom.</title>
        <authorList>
            <person name="Hogan M.P."/>
            <person name="Holding M.L."/>
            <person name="Nystrom G.S."/>
            <person name="Colston T.J."/>
            <person name="Bartlett D.A."/>
            <person name="Mason A.J."/>
            <person name="Ellsworth S.A."/>
            <person name="Rautsaw R.M."/>
            <person name="Lawrence K.C."/>
            <person name="Strickland J.L."/>
            <person name="He B."/>
            <person name="Fraser P."/>
            <person name="Margres M.J."/>
            <person name="Gilbert D.M."/>
            <person name="Gibbs H.L."/>
            <person name="Parkinson C.L."/>
            <person name="Rokyta D.R."/>
        </authorList>
    </citation>
    <scope>NUCLEOTIDE SEQUENCE [LARGE SCALE GENOMIC DNA]</scope>
    <source>
        <strain evidence="9">DRR0105</strain>
    </source>
</reference>
<dbReference type="AlphaFoldDB" id="A0AAW1AZV5"/>
<dbReference type="PROSITE" id="PS50279">
    <property type="entry name" value="BPTI_KUNITZ_2"/>
    <property type="match status" value="4"/>
</dbReference>
<feature type="domain" description="BPTI/Kunitz inhibitor" evidence="8">
    <location>
        <begin position="127"/>
        <end position="177"/>
    </location>
</feature>
<dbReference type="Gene3D" id="4.10.410.10">
    <property type="entry name" value="Pancreatic trypsin inhibitor Kunitz domain"/>
    <property type="match status" value="4"/>
</dbReference>
<dbReference type="Pfam" id="PF00014">
    <property type="entry name" value="Kunitz_BPTI"/>
    <property type="match status" value="4"/>
</dbReference>
<evidence type="ECO:0000256" key="6">
    <source>
        <dbReference type="ARBA" id="ARBA00022900"/>
    </source>
</evidence>
<feature type="domain" description="BPTI/Kunitz inhibitor" evidence="8">
    <location>
        <begin position="66"/>
        <end position="116"/>
    </location>
</feature>
<dbReference type="GO" id="GO:0005615">
    <property type="term" value="C:extracellular space"/>
    <property type="evidence" value="ECO:0007669"/>
    <property type="project" value="TreeGrafter"/>
</dbReference>
<dbReference type="SMART" id="SM00131">
    <property type="entry name" value="KU"/>
    <property type="match status" value="4"/>
</dbReference>
<keyword evidence="4" id="KW-0646">Protease inhibitor</keyword>
<dbReference type="PANTHER" id="PTHR10083:SF376">
    <property type="entry name" value="SERINE PEPTIDASE INHIBITOR, KUNITZ TYPE, 3"/>
    <property type="match status" value="1"/>
</dbReference>
<dbReference type="PROSITE" id="PS00280">
    <property type="entry name" value="BPTI_KUNITZ_1"/>
    <property type="match status" value="4"/>
</dbReference>
<dbReference type="EMBL" id="JAOTOJ010000010">
    <property type="protein sequence ID" value="KAK9395081.1"/>
    <property type="molecule type" value="Genomic_DNA"/>
</dbReference>
<protein>
    <submittedName>
        <fullName evidence="9">TFPI2: Tissue factor pathway inhibitor</fullName>
    </submittedName>
</protein>
<dbReference type="CDD" id="cd00109">
    <property type="entry name" value="Kunitz-type"/>
    <property type="match status" value="3"/>
</dbReference>
<feature type="non-terminal residue" evidence="9">
    <location>
        <position position="1"/>
    </location>
</feature>
<dbReference type="PRINTS" id="PR00759">
    <property type="entry name" value="BASICPTASE"/>
</dbReference>
<comment type="similarity">
    <text evidence="2">Belongs to the venom Kunitz-type family.</text>
</comment>
<organism evidence="9 10">
    <name type="scientific">Crotalus adamanteus</name>
    <name type="common">Eastern diamondback rattlesnake</name>
    <dbReference type="NCBI Taxonomy" id="8729"/>
    <lineage>
        <taxon>Eukaryota</taxon>
        <taxon>Metazoa</taxon>
        <taxon>Chordata</taxon>
        <taxon>Craniata</taxon>
        <taxon>Vertebrata</taxon>
        <taxon>Euteleostomi</taxon>
        <taxon>Lepidosauria</taxon>
        <taxon>Squamata</taxon>
        <taxon>Bifurcata</taxon>
        <taxon>Unidentata</taxon>
        <taxon>Episquamata</taxon>
        <taxon>Toxicofera</taxon>
        <taxon>Serpentes</taxon>
        <taxon>Colubroidea</taxon>
        <taxon>Viperidae</taxon>
        <taxon>Crotalinae</taxon>
        <taxon>Crotalus</taxon>
    </lineage>
</organism>
<keyword evidence="6" id="KW-0722">Serine protease inhibitor</keyword>
<name>A0AAW1AZV5_CROAD</name>
<dbReference type="InterPro" id="IPR036880">
    <property type="entry name" value="Kunitz_BPTI_sf"/>
</dbReference>
<evidence type="ECO:0000256" key="7">
    <source>
        <dbReference type="ARBA" id="ARBA00023157"/>
    </source>
</evidence>
<dbReference type="SUPFAM" id="SSF57362">
    <property type="entry name" value="BPTI-like"/>
    <property type="match status" value="4"/>
</dbReference>
<proteinExistence type="inferred from homology"/>
<evidence type="ECO:0000256" key="5">
    <source>
        <dbReference type="ARBA" id="ARBA00022729"/>
    </source>
</evidence>